<gene>
    <name evidence="2" type="ORF">C1SCF055_LOCUS13464</name>
</gene>
<keyword evidence="4" id="KW-1185">Reference proteome</keyword>
<comment type="caution">
    <text evidence="2">The sequence shown here is derived from an EMBL/GenBank/DDBJ whole genome shotgun (WGS) entry which is preliminary data.</text>
</comment>
<dbReference type="EMBL" id="CAMXCT010001044">
    <property type="protein sequence ID" value="CAI3986085.1"/>
    <property type="molecule type" value="Genomic_DNA"/>
</dbReference>
<evidence type="ECO:0000313" key="3">
    <source>
        <dbReference type="EMBL" id="CAL4773397.1"/>
    </source>
</evidence>
<feature type="region of interest" description="Disordered" evidence="1">
    <location>
        <begin position="1"/>
        <end position="96"/>
    </location>
</feature>
<reference evidence="3 4" key="2">
    <citation type="submission" date="2024-05" db="EMBL/GenBank/DDBJ databases">
        <authorList>
            <person name="Chen Y."/>
            <person name="Shah S."/>
            <person name="Dougan E. K."/>
            <person name="Thang M."/>
            <person name="Chan C."/>
        </authorList>
    </citation>
    <scope>NUCLEOTIDE SEQUENCE [LARGE SCALE GENOMIC DNA]</scope>
</reference>
<reference evidence="2" key="1">
    <citation type="submission" date="2022-10" db="EMBL/GenBank/DDBJ databases">
        <authorList>
            <person name="Chen Y."/>
            <person name="Dougan E. K."/>
            <person name="Chan C."/>
            <person name="Rhodes N."/>
            <person name="Thang M."/>
        </authorList>
    </citation>
    <scope>NUCLEOTIDE SEQUENCE</scope>
</reference>
<feature type="compositionally biased region" description="Basic residues" evidence="1">
    <location>
        <begin position="46"/>
        <end position="71"/>
    </location>
</feature>
<sequence length="231" mass="26732">MPSASDVALKRVSTARRDSSLQRKKSSESRESVTPDQVGTRESRKISPRKGRRPDRRNRPKTNHERHKHREARTSSRSRSPRAKRQASSNGPRRSKAWHELWGFDVGKYGGNFKGAAIDFFKRALHFEPGDPPFGTYDTVKHEKDNFQCTLRLSEKARDAVRLTKMEYKGEVGGTKLEAETLAARVFWDDPLVKEKAAKLPPGINIQKRKKTRAEYLKRRNAERKRNRRQQ</sequence>
<evidence type="ECO:0000313" key="4">
    <source>
        <dbReference type="Proteomes" id="UP001152797"/>
    </source>
</evidence>
<organism evidence="2">
    <name type="scientific">Cladocopium goreaui</name>
    <dbReference type="NCBI Taxonomy" id="2562237"/>
    <lineage>
        <taxon>Eukaryota</taxon>
        <taxon>Sar</taxon>
        <taxon>Alveolata</taxon>
        <taxon>Dinophyceae</taxon>
        <taxon>Suessiales</taxon>
        <taxon>Symbiodiniaceae</taxon>
        <taxon>Cladocopium</taxon>
    </lineage>
</organism>
<name>A0A9P1C6P2_9DINO</name>
<evidence type="ECO:0000256" key="1">
    <source>
        <dbReference type="SAM" id="MobiDB-lite"/>
    </source>
</evidence>
<feature type="compositionally biased region" description="Basic and acidic residues" evidence="1">
    <location>
        <begin position="15"/>
        <end position="45"/>
    </location>
</feature>
<protein>
    <submittedName>
        <fullName evidence="2">Uncharacterized protein</fullName>
    </submittedName>
</protein>
<evidence type="ECO:0000313" key="2">
    <source>
        <dbReference type="EMBL" id="CAI3986085.1"/>
    </source>
</evidence>
<dbReference type="EMBL" id="CAMXCT020001044">
    <property type="protein sequence ID" value="CAL1139460.1"/>
    <property type="molecule type" value="Genomic_DNA"/>
</dbReference>
<accession>A0A9P1C6P2</accession>
<feature type="compositionally biased region" description="Basic residues" evidence="1">
    <location>
        <begin position="221"/>
        <end position="231"/>
    </location>
</feature>
<dbReference type="Proteomes" id="UP001152797">
    <property type="component" value="Unassembled WGS sequence"/>
</dbReference>
<feature type="region of interest" description="Disordered" evidence="1">
    <location>
        <begin position="201"/>
        <end position="231"/>
    </location>
</feature>
<proteinExistence type="predicted"/>
<dbReference type="AlphaFoldDB" id="A0A9P1C6P2"/>
<dbReference type="EMBL" id="CAMXCT030001044">
    <property type="protein sequence ID" value="CAL4773397.1"/>
    <property type="molecule type" value="Genomic_DNA"/>
</dbReference>